<evidence type="ECO:0000259" key="6">
    <source>
        <dbReference type="Pfam" id="PF08281"/>
    </source>
</evidence>
<gene>
    <name evidence="7" type="ORF">ACFOET_08375</name>
</gene>
<keyword evidence="8" id="KW-1185">Reference proteome</keyword>
<dbReference type="InterPro" id="IPR039425">
    <property type="entry name" value="RNA_pol_sigma-70-like"/>
</dbReference>
<dbReference type="InterPro" id="IPR013324">
    <property type="entry name" value="RNA_pol_sigma_r3/r4-like"/>
</dbReference>
<dbReference type="PANTHER" id="PTHR43133">
    <property type="entry name" value="RNA POLYMERASE ECF-TYPE SIGMA FACTO"/>
    <property type="match status" value="1"/>
</dbReference>
<organism evidence="7 8">
    <name type="scientific">Parapedobacter deserti</name>
    <dbReference type="NCBI Taxonomy" id="1912957"/>
    <lineage>
        <taxon>Bacteria</taxon>
        <taxon>Pseudomonadati</taxon>
        <taxon>Bacteroidota</taxon>
        <taxon>Sphingobacteriia</taxon>
        <taxon>Sphingobacteriales</taxon>
        <taxon>Sphingobacteriaceae</taxon>
        <taxon>Parapedobacter</taxon>
    </lineage>
</organism>
<evidence type="ECO:0000313" key="8">
    <source>
        <dbReference type="Proteomes" id="UP001595526"/>
    </source>
</evidence>
<dbReference type="RefSeq" id="WP_379021493.1">
    <property type="nucleotide sequence ID" value="NZ_JBHRTA010000027.1"/>
</dbReference>
<name>A0ABV7JLA5_9SPHI</name>
<dbReference type="SUPFAM" id="SSF88946">
    <property type="entry name" value="Sigma2 domain of RNA polymerase sigma factors"/>
    <property type="match status" value="1"/>
</dbReference>
<dbReference type="PANTHER" id="PTHR43133:SF46">
    <property type="entry name" value="RNA POLYMERASE SIGMA-70 FACTOR ECF SUBFAMILY"/>
    <property type="match status" value="1"/>
</dbReference>
<accession>A0ABV7JLA5</accession>
<dbReference type="EMBL" id="JBHRTA010000027">
    <property type="protein sequence ID" value="MFC3197624.1"/>
    <property type="molecule type" value="Genomic_DNA"/>
</dbReference>
<dbReference type="Gene3D" id="1.10.1740.10">
    <property type="match status" value="1"/>
</dbReference>
<keyword evidence="3" id="KW-0731">Sigma factor</keyword>
<evidence type="ECO:0000256" key="2">
    <source>
        <dbReference type="ARBA" id="ARBA00023015"/>
    </source>
</evidence>
<evidence type="ECO:0000256" key="1">
    <source>
        <dbReference type="ARBA" id="ARBA00010641"/>
    </source>
</evidence>
<feature type="domain" description="RNA polymerase sigma-70 region 2" evidence="5">
    <location>
        <begin position="44"/>
        <end position="107"/>
    </location>
</feature>
<reference evidence="8" key="1">
    <citation type="journal article" date="2019" name="Int. J. Syst. Evol. Microbiol.">
        <title>The Global Catalogue of Microorganisms (GCM) 10K type strain sequencing project: providing services to taxonomists for standard genome sequencing and annotation.</title>
        <authorList>
            <consortium name="The Broad Institute Genomics Platform"/>
            <consortium name="The Broad Institute Genome Sequencing Center for Infectious Disease"/>
            <person name="Wu L."/>
            <person name="Ma J."/>
        </authorList>
    </citation>
    <scope>NUCLEOTIDE SEQUENCE [LARGE SCALE GENOMIC DNA]</scope>
    <source>
        <strain evidence="8">KCTC 52416</strain>
    </source>
</reference>
<sequence length="217" mass="25056">MPAAIGVAPLFNFARAMEIVKNWSSEQVIDELSAGNRHAFAFVVRTYSRQLLQSAFRYTKDQCQAEDLVQDIFMDLWERRGKLRITTSLNAYLNSMLKHRFLRLVARSNLHEQAMAHLLQRIDQMENVILDAMDASDLQQTLSAAVDRLPENMRKIFYLRSEDFTLREIAQALGLAEQTVKSYHSELNRRIREAVLARHPDISHSLLALIVARLMEN</sequence>
<comment type="caution">
    <text evidence="7">The sequence shown here is derived from an EMBL/GenBank/DDBJ whole genome shotgun (WGS) entry which is preliminary data.</text>
</comment>
<dbReference type="Pfam" id="PF04542">
    <property type="entry name" value="Sigma70_r2"/>
    <property type="match status" value="1"/>
</dbReference>
<dbReference type="Pfam" id="PF08281">
    <property type="entry name" value="Sigma70_r4_2"/>
    <property type="match status" value="1"/>
</dbReference>
<evidence type="ECO:0000256" key="3">
    <source>
        <dbReference type="ARBA" id="ARBA00023082"/>
    </source>
</evidence>
<dbReference type="Proteomes" id="UP001595526">
    <property type="component" value="Unassembled WGS sequence"/>
</dbReference>
<dbReference type="InterPro" id="IPR007627">
    <property type="entry name" value="RNA_pol_sigma70_r2"/>
</dbReference>
<dbReference type="Gene3D" id="1.10.10.10">
    <property type="entry name" value="Winged helix-like DNA-binding domain superfamily/Winged helix DNA-binding domain"/>
    <property type="match status" value="1"/>
</dbReference>
<keyword evidence="4" id="KW-0804">Transcription</keyword>
<dbReference type="InterPro" id="IPR014284">
    <property type="entry name" value="RNA_pol_sigma-70_dom"/>
</dbReference>
<evidence type="ECO:0000259" key="5">
    <source>
        <dbReference type="Pfam" id="PF04542"/>
    </source>
</evidence>
<dbReference type="InterPro" id="IPR013325">
    <property type="entry name" value="RNA_pol_sigma_r2"/>
</dbReference>
<proteinExistence type="inferred from homology"/>
<evidence type="ECO:0000313" key="7">
    <source>
        <dbReference type="EMBL" id="MFC3197624.1"/>
    </source>
</evidence>
<evidence type="ECO:0000256" key="4">
    <source>
        <dbReference type="ARBA" id="ARBA00023163"/>
    </source>
</evidence>
<protein>
    <submittedName>
        <fullName evidence="7">RNA polymerase sigma factor</fullName>
    </submittedName>
</protein>
<dbReference type="SUPFAM" id="SSF88659">
    <property type="entry name" value="Sigma3 and sigma4 domains of RNA polymerase sigma factors"/>
    <property type="match status" value="1"/>
</dbReference>
<keyword evidence="2" id="KW-0805">Transcription regulation</keyword>
<dbReference type="NCBIfam" id="TIGR02937">
    <property type="entry name" value="sigma70-ECF"/>
    <property type="match status" value="1"/>
</dbReference>
<comment type="similarity">
    <text evidence="1">Belongs to the sigma-70 factor family. ECF subfamily.</text>
</comment>
<feature type="domain" description="RNA polymerase sigma factor 70 region 4 type 2" evidence="6">
    <location>
        <begin position="141"/>
        <end position="184"/>
    </location>
</feature>
<dbReference type="InterPro" id="IPR036388">
    <property type="entry name" value="WH-like_DNA-bd_sf"/>
</dbReference>
<dbReference type="InterPro" id="IPR013249">
    <property type="entry name" value="RNA_pol_sigma70_r4_t2"/>
</dbReference>